<accession>A0A8K0SIH6</accession>
<dbReference type="PANTHER" id="PTHR12265:SF40">
    <property type="entry name" value="DUF829-DOMAIN-CONTAINING PROTEIN"/>
    <property type="match status" value="1"/>
</dbReference>
<dbReference type="Pfam" id="PF05705">
    <property type="entry name" value="DUF829"/>
    <property type="match status" value="1"/>
</dbReference>
<sequence>MASSATASAAKTTPLSFMEALHPLVLIYRPAETSSSSTTYKQPRLIIIGSWTGAQDVHIAKYIFRYQALYPAAQILLLKSTMTQVLNPSQIGSIMQHAVPVIRAAFPQGTSPSSPELLIHILSNGGSSSLANLYREYGAAASAGEATHLPPHVTIFDSCPGVYTIRSTVAFVSVGLPRFVQLLAAPFLYASATVWSALIVVGLLPDGLREWGEAHNNIALNGSELRRAYISSPRDAIVGYQDVEAHAADAMAKGFSVVMEKYEDSGHVAHMRQDQDRYWNIVRMIMDGSNSLTG</sequence>
<proteinExistence type="predicted"/>
<gene>
    <name evidence="1" type="ORF">B0I35DRAFT_75527</name>
</gene>
<organism evidence="1 2">
    <name type="scientific">Stachybotrys elegans</name>
    <dbReference type="NCBI Taxonomy" id="80388"/>
    <lineage>
        <taxon>Eukaryota</taxon>
        <taxon>Fungi</taxon>
        <taxon>Dikarya</taxon>
        <taxon>Ascomycota</taxon>
        <taxon>Pezizomycotina</taxon>
        <taxon>Sordariomycetes</taxon>
        <taxon>Hypocreomycetidae</taxon>
        <taxon>Hypocreales</taxon>
        <taxon>Stachybotryaceae</taxon>
        <taxon>Stachybotrys</taxon>
    </lineage>
</organism>
<reference evidence="1" key="1">
    <citation type="journal article" date="2021" name="Nat. Commun.">
        <title>Genetic determinants of endophytism in the Arabidopsis root mycobiome.</title>
        <authorList>
            <person name="Mesny F."/>
            <person name="Miyauchi S."/>
            <person name="Thiergart T."/>
            <person name="Pickel B."/>
            <person name="Atanasova L."/>
            <person name="Karlsson M."/>
            <person name="Huettel B."/>
            <person name="Barry K.W."/>
            <person name="Haridas S."/>
            <person name="Chen C."/>
            <person name="Bauer D."/>
            <person name="Andreopoulos W."/>
            <person name="Pangilinan J."/>
            <person name="LaButti K."/>
            <person name="Riley R."/>
            <person name="Lipzen A."/>
            <person name="Clum A."/>
            <person name="Drula E."/>
            <person name="Henrissat B."/>
            <person name="Kohler A."/>
            <person name="Grigoriev I.V."/>
            <person name="Martin F.M."/>
            <person name="Hacquard S."/>
        </authorList>
    </citation>
    <scope>NUCLEOTIDE SEQUENCE</scope>
    <source>
        <strain evidence="1">MPI-CAGE-CH-0235</strain>
    </source>
</reference>
<keyword evidence="2" id="KW-1185">Reference proteome</keyword>
<dbReference type="OrthoDB" id="77878at2759"/>
<evidence type="ECO:0008006" key="3">
    <source>
        <dbReference type="Google" id="ProtNLM"/>
    </source>
</evidence>
<protein>
    <recommendedName>
        <fullName evidence="3">Indole-diterpene biosynthesis protein PaxU</fullName>
    </recommendedName>
</protein>
<dbReference type="EMBL" id="JAGPNK010000012">
    <property type="protein sequence ID" value="KAH7310528.1"/>
    <property type="molecule type" value="Genomic_DNA"/>
</dbReference>
<dbReference type="Proteomes" id="UP000813444">
    <property type="component" value="Unassembled WGS sequence"/>
</dbReference>
<dbReference type="InterPro" id="IPR008547">
    <property type="entry name" value="DUF829_TMEM53"/>
</dbReference>
<dbReference type="PANTHER" id="PTHR12265">
    <property type="entry name" value="TRANSMEMBRANE PROTEIN 53"/>
    <property type="match status" value="1"/>
</dbReference>
<dbReference type="AlphaFoldDB" id="A0A8K0SIH6"/>
<evidence type="ECO:0000313" key="1">
    <source>
        <dbReference type="EMBL" id="KAH7310528.1"/>
    </source>
</evidence>
<name>A0A8K0SIH6_9HYPO</name>
<evidence type="ECO:0000313" key="2">
    <source>
        <dbReference type="Proteomes" id="UP000813444"/>
    </source>
</evidence>
<comment type="caution">
    <text evidence="1">The sequence shown here is derived from an EMBL/GenBank/DDBJ whole genome shotgun (WGS) entry which is preliminary data.</text>
</comment>